<dbReference type="Pfam" id="PF08808">
    <property type="entry name" value="RES"/>
    <property type="match status" value="1"/>
</dbReference>
<evidence type="ECO:0000313" key="3">
    <source>
        <dbReference type="EMBL" id="QSQ27270.1"/>
    </source>
</evidence>
<dbReference type="Proteomes" id="UP000662747">
    <property type="component" value="Chromosome"/>
</dbReference>
<organism evidence="3 4">
    <name type="scientific">Pyxidicoccus parkwayensis</name>
    <dbReference type="NCBI Taxonomy" id="2813578"/>
    <lineage>
        <taxon>Bacteria</taxon>
        <taxon>Pseudomonadati</taxon>
        <taxon>Myxococcota</taxon>
        <taxon>Myxococcia</taxon>
        <taxon>Myxococcales</taxon>
        <taxon>Cystobacterineae</taxon>
        <taxon>Myxococcaceae</taxon>
        <taxon>Pyxidicoccus</taxon>
    </lineage>
</organism>
<gene>
    <name evidence="3" type="ORF">JY651_21175</name>
</gene>
<dbReference type="EMBL" id="CP071090">
    <property type="protein sequence ID" value="QSQ27270.1"/>
    <property type="molecule type" value="Genomic_DNA"/>
</dbReference>
<evidence type="ECO:0000259" key="2">
    <source>
        <dbReference type="Pfam" id="PF14319"/>
    </source>
</evidence>
<dbReference type="InterPro" id="IPR026889">
    <property type="entry name" value="Zn_Tnp"/>
</dbReference>
<reference evidence="3 4" key="1">
    <citation type="submission" date="2021-02" db="EMBL/GenBank/DDBJ databases">
        <title>De Novo genome assembly of isolated myxobacteria.</title>
        <authorList>
            <person name="Stevens D.C."/>
        </authorList>
    </citation>
    <scope>NUCLEOTIDE SEQUENCE [LARGE SCALE GENOMIC DNA]</scope>
    <source>
        <strain evidence="4">SCPEA02</strain>
    </source>
</reference>
<evidence type="ECO:0000259" key="1">
    <source>
        <dbReference type="Pfam" id="PF08808"/>
    </source>
</evidence>
<keyword evidence="4" id="KW-1185">Reference proteome</keyword>
<protein>
    <submittedName>
        <fullName evidence="3">Transposase zinc-binding domain-containing protein</fullName>
    </submittedName>
</protein>
<feature type="domain" description="RES" evidence="1">
    <location>
        <begin position="87"/>
        <end position="162"/>
    </location>
</feature>
<evidence type="ECO:0000313" key="4">
    <source>
        <dbReference type="Proteomes" id="UP000662747"/>
    </source>
</evidence>
<dbReference type="Pfam" id="PF14319">
    <property type="entry name" value="Zn_Tnp_IS91"/>
    <property type="match status" value="1"/>
</dbReference>
<proteinExistence type="predicted"/>
<feature type="domain" description="Transposase zinc-binding" evidence="2">
    <location>
        <begin position="4"/>
        <end position="61"/>
    </location>
</feature>
<dbReference type="InterPro" id="IPR014914">
    <property type="entry name" value="RES_dom"/>
</dbReference>
<sequence length="177" mass="19043">MHVHGFARVRCESCKDALLVACSCKGREVCSSCHAKRVHVTAVHLVKRVLPHVPYRQWTLSFPHRGRWGVIHPVLRLGVAGDAALPLAGARRRLRATGGRRALRAAGSTPRGPDVGSLEYLATQVLVQLIADAGFDGVAYESSQAPGGSNFLFFDPDIATQEGAAEEVEVKGVSYAF</sequence>
<name>A0ABX7PA43_9BACT</name>
<accession>A0ABX7PA43</accession>